<dbReference type="GO" id="GO:0046872">
    <property type="term" value="F:metal ion binding"/>
    <property type="evidence" value="ECO:0007669"/>
    <property type="project" value="InterPro"/>
</dbReference>
<evidence type="ECO:0000256" key="7">
    <source>
        <dbReference type="ARBA" id="ARBA00049204"/>
    </source>
</evidence>
<dbReference type="EMBL" id="JAACFV010000056">
    <property type="protein sequence ID" value="KAF7508277.1"/>
    <property type="molecule type" value="Genomic_DNA"/>
</dbReference>
<dbReference type="InterPro" id="IPR036423">
    <property type="entry name" value="SOD-like_Cu/Zn_dom_sf"/>
</dbReference>
<protein>
    <recommendedName>
        <fullName evidence="4">superoxide dismutase</fullName>
        <ecNumber evidence="4">1.15.1.1</ecNumber>
    </recommendedName>
</protein>
<proteinExistence type="inferred from homology"/>
<dbReference type="FunFam" id="2.60.40.200:FF:000007">
    <property type="entry name" value="Cell surface Cu-only superoxide dismutase 5"/>
    <property type="match status" value="1"/>
</dbReference>
<dbReference type="Proteomes" id="UP000606974">
    <property type="component" value="Unassembled WGS sequence"/>
</dbReference>
<keyword evidence="9" id="KW-1185">Reference proteome</keyword>
<dbReference type="OrthoDB" id="159229at2759"/>
<organism evidence="8 9">
    <name type="scientific">Endocarpon pusillum</name>
    <dbReference type="NCBI Taxonomy" id="364733"/>
    <lineage>
        <taxon>Eukaryota</taxon>
        <taxon>Fungi</taxon>
        <taxon>Dikarya</taxon>
        <taxon>Ascomycota</taxon>
        <taxon>Pezizomycotina</taxon>
        <taxon>Eurotiomycetes</taxon>
        <taxon>Chaetothyriomycetidae</taxon>
        <taxon>Verrucariales</taxon>
        <taxon>Verrucariaceae</taxon>
        <taxon>Endocarpon</taxon>
    </lineage>
</organism>
<comment type="subcellular location">
    <subcellularLocation>
        <location evidence="1">Cell envelope</location>
    </subcellularLocation>
    <subcellularLocation>
        <location evidence="2">Secreted</location>
    </subcellularLocation>
</comment>
<dbReference type="AlphaFoldDB" id="A0A8H7AI32"/>
<gene>
    <name evidence="8" type="ORF">GJ744_009422</name>
</gene>
<comment type="catalytic activity">
    <reaction evidence="7">
        <text>2 superoxide + 2 H(+) = H2O2 + O2</text>
        <dbReference type="Rhea" id="RHEA:20696"/>
        <dbReference type="ChEBI" id="CHEBI:15378"/>
        <dbReference type="ChEBI" id="CHEBI:15379"/>
        <dbReference type="ChEBI" id="CHEBI:16240"/>
        <dbReference type="ChEBI" id="CHEBI:18421"/>
        <dbReference type="EC" id="1.15.1.1"/>
    </reaction>
</comment>
<name>A0A8H7AI32_9EURO</name>
<dbReference type="GO" id="GO:0005576">
    <property type="term" value="C:extracellular region"/>
    <property type="evidence" value="ECO:0007669"/>
    <property type="project" value="UniProtKB-SubCell"/>
</dbReference>
<accession>A0A8H7AI32</accession>
<evidence type="ECO:0000256" key="4">
    <source>
        <dbReference type="ARBA" id="ARBA00012682"/>
    </source>
</evidence>
<dbReference type="InterPro" id="IPR053257">
    <property type="entry name" value="Cu-only_SOD"/>
</dbReference>
<dbReference type="PANTHER" id="PTHR20910">
    <property type="entry name" value="AGAP001623-PA"/>
    <property type="match status" value="1"/>
</dbReference>
<dbReference type="EC" id="1.15.1.1" evidence="4"/>
<evidence type="ECO:0000256" key="1">
    <source>
        <dbReference type="ARBA" id="ARBA00004196"/>
    </source>
</evidence>
<evidence type="ECO:0000256" key="2">
    <source>
        <dbReference type="ARBA" id="ARBA00004613"/>
    </source>
</evidence>
<dbReference type="Gene3D" id="2.60.40.200">
    <property type="entry name" value="Superoxide dismutase, copper/zinc binding domain"/>
    <property type="match status" value="1"/>
</dbReference>
<comment type="caution">
    <text evidence="8">The sequence shown here is derived from an EMBL/GenBank/DDBJ whole genome shotgun (WGS) entry which is preliminary data.</text>
</comment>
<keyword evidence="6" id="KW-0049">Antioxidant</keyword>
<sequence>MCRPVSSWVEDNLRDSIRAPTFGGGCKSGGAPAALRGKLGSFVTNALVEALFPTPINNQSRTHKMKISVVAFSLLSAVALAQTTGQLGDAAVVNNNPAGVSYQAVLPERANTNIRGQITGTSNANGTGVQWNVNFYGFPDASLGPFLYHIHDQPVPSNGNCTATLAHLDPYIRGEKPPCDSTRPQTCQVGDLSGKYGRIPGIGTYQTSYLDLFTSTQQGPASFFGNRSVVIHYANTTRLTCANFHLVSSGSNVTTSSTGGGAVGSPTATSPPITSYTGAAAQKLVSGAAVVAGLLAFAL</sequence>
<evidence type="ECO:0000313" key="8">
    <source>
        <dbReference type="EMBL" id="KAF7508277.1"/>
    </source>
</evidence>
<dbReference type="PANTHER" id="PTHR20910:SF1">
    <property type="entry name" value="SUPEROXIDE DISMUTASE COPPER_ZINC BINDING DOMAIN-CONTAINING PROTEIN"/>
    <property type="match status" value="1"/>
</dbReference>
<dbReference type="SUPFAM" id="SSF49329">
    <property type="entry name" value="Cu,Zn superoxide dismutase-like"/>
    <property type="match status" value="1"/>
</dbReference>
<evidence type="ECO:0000256" key="5">
    <source>
        <dbReference type="ARBA" id="ARBA00022525"/>
    </source>
</evidence>
<keyword evidence="5" id="KW-0964">Secreted</keyword>
<evidence type="ECO:0000313" key="9">
    <source>
        <dbReference type="Proteomes" id="UP000606974"/>
    </source>
</evidence>
<reference evidence="8" key="1">
    <citation type="submission" date="2020-02" db="EMBL/GenBank/DDBJ databases">
        <authorList>
            <person name="Palmer J.M."/>
        </authorList>
    </citation>
    <scope>NUCLEOTIDE SEQUENCE</scope>
    <source>
        <strain evidence="8">EPUS1.4</strain>
        <tissue evidence="8">Thallus</tissue>
    </source>
</reference>
<evidence type="ECO:0000256" key="3">
    <source>
        <dbReference type="ARBA" id="ARBA00010457"/>
    </source>
</evidence>
<dbReference type="GO" id="GO:0004784">
    <property type="term" value="F:superoxide dismutase activity"/>
    <property type="evidence" value="ECO:0007669"/>
    <property type="project" value="UniProtKB-EC"/>
</dbReference>
<comment type="similarity">
    <text evidence="3">Belongs to the Cu-Zn superoxide dismutase family.</text>
</comment>
<evidence type="ECO:0000256" key="6">
    <source>
        <dbReference type="ARBA" id="ARBA00022862"/>
    </source>
</evidence>